<evidence type="ECO:0000313" key="3">
    <source>
        <dbReference type="EMBL" id="ANP47035.1"/>
    </source>
</evidence>
<dbReference type="RefSeq" id="WP_066772673.1">
    <property type="nucleotide sequence ID" value="NZ_CP013244.1"/>
</dbReference>
<dbReference type="OrthoDB" id="9929294at2"/>
<dbReference type="KEGG" id="cbot:ATE48_14490"/>
<sequence length="83" mass="8528">MAERESGGSSPWVAFLAGIILVAVVAFGVVAYTGGLQQQETAQLELNIPDVKVNPPDIDLPDPPPAPTLPPAAEQAPAEAPTN</sequence>
<gene>
    <name evidence="3" type="ORF">ATE48_14490</name>
</gene>
<dbReference type="InParanoid" id="A0A1B1AKG6"/>
<dbReference type="AlphaFoldDB" id="A0A1B1AKG6"/>
<protein>
    <submittedName>
        <fullName evidence="3">Uncharacterized protein</fullName>
    </submittedName>
</protein>
<keyword evidence="2" id="KW-0812">Transmembrane</keyword>
<keyword evidence="2" id="KW-0472">Membrane</keyword>
<dbReference type="EMBL" id="CP013244">
    <property type="protein sequence ID" value="ANP47035.1"/>
    <property type="molecule type" value="Genomic_DNA"/>
</dbReference>
<accession>A0A1B1AKG6</accession>
<proteinExistence type="predicted"/>
<evidence type="ECO:0000256" key="2">
    <source>
        <dbReference type="SAM" id="Phobius"/>
    </source>
</evidence>
<keyword evidence="2" id="KW-1133">Transmembrane helix</keyword>
<keyword evidence="4" id="KW-1185">Reference proteome</keyword>
<reference evidence="3 4" key="1">
    <citation type="submission" date="2015-11" db="EMBL/GenBank/DDBJ databases">
        <title>Whole-Genome Sequence of Candidatus Oderbacter manganicum from the National Park Lower Oder Valley, Germany.</title>
        <authorList>
            <person name="Braun B."/>
            <person name="Liere K."/>
            <person name="Szewzyk U."/>
        </authorList>
    </citation>
    <scope>NUCLEOTIDE SEQUENCE [LARGE SCALE GENOMIC DNA]</scope>
    <source>
        <strain evidence="3 4">OTSz_A_272</strain>
    </source>
</reference>
<feature type="compositionally biased region" description="Low complexity" evidence="1">
    <location>
        <begin position="71"/>
        <end position="83"/>
    </location>
</feature>
<name>A0A1B1AKG6_9PROT</name>
<dbReference type="Proteomes" id="UP000092498">
    <property type="component" value="Chromosome"/>
</dbReference>
<evidence type="ECO:0000313" key="4">
    <source>
        <dbReference type="Proteomes" id="UP000092498"/>
    </source>
</evidence>
<feature type="compositionally biased region" description="Pro residues" evidence="1">
    <location>
        <begin position="61"/>
        <end position="70"/>
    </location>
</feature>
<evidence type="ECO:0000256" key="1">
    <source>
        <dbReference type="SAM" id="MobiDB-lite"/>
    </source>
</evidence>
<dbReference type="STRING" id="1759059.ATE48_14490"/>
<organism evidence="3 4">
    <name type="scientific">Candidatus Viadribacter manganicus</name>
    <dbReference type="NCBI Taxonomy" id="1759059"/>
    <lineage>
        <taxon>Bacteria</taxon>
        <taxon>Pseudomonadati</taxon>
        <taxon>Pseudomonadota</taxon>
        <taxon>Alphaproteobacteria</taxon>
        <taxon>Hyphomonadales</taxon>
        <taxon>Hyphomonadaceae</taxon>
        <taxon>Candidatus Viadribacter</taxon>
    </lineage>
</organism>
<feature type="region of interest" description="Disordered" evidence="1">
    <location>
        <begin position="53"/>
        <end position="83"/>
    </location>
</feature>
<feature type="transmembrane region" description="Helical" evidence="2">
    <location>
        <begin position="12"/>
        <end position="32"/>
    </location>
</feature>